<dbReference type="EMBL" id="SMAD01000017">
    <property type="protein sequence ID" value="TCS84842.1"/>
    <property type="molecule type" value="Genomic_DNA"/>
</dbReference>
<dbReference type="InterPro" id="IPR006645">
    <property type="entry name" value="NGN-like_dom"/>
</dbReference>
<dbReference type="OrthoDB" id="9796143at2"/>
<dbReference type="AlphaFoldDB" id="A0A4R3KLT4"/>
<dbReference type="CDD" id="cd09895">
    <property type="entry name" value="NGN_SP_UpxY"/>
    <property type="match status" value="1"/>
</dbReference>
<dbReference type="NCBIfam" id="NF033644">
    <property type="entry name" value="antiterm_UpxY"/>
    <property type="match status" value="1"/>
</dbReference>
<dbReference type="Proteomes" id="UP000295807">
    <property type="component" value="Unassembled WGS sequence"/>
</dbReference>
<dbReference type="InterPro" id="IPR036735">
    <property type="entry name" value="NGN_dom_sf"/>
</dbReference>
<dbReference type="GO" id="GO:0006354">
    <property type="term" value="P:DNA-templated transcription elongation"/>
    <property type="evidence" value="ECO:0007669"/>
    <property type="project" value="InterPro"/>
</dbReference>
<feature type="domain" description="NusG-like N-terminal" evidence="4">
    <location>
        <begin position="1"/>
        <end position="99"/>
    </location>
</feature>
<name>A0A4R3KLT4_9SPHI</name>
<dbReference type="PANTHER" id="PTHR30265">
    <property type="entry name" value="RHO-INTERACTING TRANSCRIPTION TERMINATION FACTOR NUSG"/>
    <property type="match status" value="1"/>
</dbReference>
<dbReference type="PANTHER" id="PTHR30265:SF4">
    <property type="entry name" value="KOW MOTIF FAMILY PROTEIN, EXPRESSED"/>
    <property type="match status" value="1"/>
</dbReference>
<evidence type="ECO:0000313" key="5">
    <source>
        <dbReference type="EMBL" id="TCS84842.1"/>
    </source>
</evidence>
<reference evidence="5 6" key="1">
    <citation type="submission" date="2019-03" db="EMBL/GenBank/DDBJ databases">
        <title>Genomic Encyclopedia of Type Strains, Phase IV (KMG-IV): sequencing the most valuable type-strain genomes for metagenomic binning, comparative biology and taxonomic classification.</title>
        <authorList>
            <person name="Goeker M."/>
        </authorList>
    </citation>
    <scope>NUCLEOTIDE SEQUENCE [LARGE SCALE GENOMIC DNA]</scope>
    <source>
        <strain evidence="5 6">DSM 21100</strain>
    </source>
</reference>
<evidence type="ECO:0000256" key="3">
    <source>
        <dbReference type="ARBA" id="ARBA00023163"/>
    </source>
</evidence>
<dbReference type="Gene3D" id="3.30.70.940">
    <property type="entry name" value="NusG, N-terminal domain"/>
    <property type="match status" value="1"/>
</dbReference>
<accession>A0A4R3KLT4</accession>
<dbReference type="SMART" id="SM00738">
    <property type="entry name" value="NGN"/>
    <property type="match status" value="1"/>
</dbReference>
<sequence>MPWYALYTKPRNEKKLTGLLQSKGISAYCPLQETLKQWSDRRKKVKEPLIRSYVFVQLEDYEKDSAAALETPGAVRFLWWLKKPAVVRDEEIARLRALLEEKGGDYEVESLQNLEPGDRVKIVQGLWQENEGYLLRKEDKRVVLLIESLETVITVNVPKPQVRPL</sequence>
<dbReference type="GO" id="GO:0031564">
    <property type="term" value="P:transcription antitermination"/>
    <property type="evidence" value="ECO:0007669"/>
    <property type="project" value="UniProtKB-KW"/>
</dbReference>
<keyword evidence="6" id="KW-1185">Reference proteome</keyword>
<evidence type="ECO:0000256" key="1">
    <source>
        <dbReference type="ARBA" id="ARBA00022814"/>
    </source>
</evidence>
<organism evidence="5 6">
    <name type="scientific">Anseongella ginsenosidimutans</name>
    <dbReference type="NCBI Taxonomy" id="496056"/>
    <lineage>
        <taxon>Bacteria</taxon>
        <taxon>Pseudomonadati</taxon>
        <taxon>Bacteroidota</taxon>
        <taxon>Sphingobacteriia</taxon>
        <taxon>Sphingobacteriales</taxon>
        <taxon>Sphingobacteriaceae</taxon>
        <taxon>Anseongella</taxon>
    </lineage>
</organism>
<comment type="caution">
    <text evidence="5">The sequence shown here is derived from an EMBL/GenBank/DDBJ whole genome shotgun (WGS) entry which is preliminary data.</text>
</comment>
<dbReference type="SUPFAM" id="SSF82679">
    <property type="entry name" value="N-utilization substance G protein NusG, N-terminal domain"/>
    <property type="match status" value="1"/>
</dbReference>
<gene>
    <name evidence="5" type="ORF">EDD80_11720</name>
</gene>
<dbReference type="InterPro" id="IPR043425">
    <property type="entry name" value="NusG-like"/>
</dbReference>
<evidence type="ECO:0000259" key="4">
    <source>
        <dbReference type="SMART" id="SM00738"/>
    </source>
</evidence>
<keyword evidence="1" id="KW-0889">Transcription antitermination</keyword>
<protein>
    <submittedName>
        <fullName evidence="5">Transcription antitermination protein nusG</fullName>
    </submittedName>
</protein>
<keyword evidence="3" id="KW-0804">Transcription</keyword>
<dbReference type="Pfam" id="PF02357">
    <property type="entry name" value="NusG"/>
    <property type="match status" value="1"/>
</dbReference>
<proteinExistence type="predicted"/>
<keyword evidence="2" id="KW-0805">Transcription regulation</keyword>
<dbReference type="RefSeq" id="WP_132130600.1">
    <property type="nucleotide sequence ID" value="NZ_CP042432.1"/>
</dbReference>
<evidence type="ECO:0000313" key="6">
    <source>
        <dbReference type="Proteomes" id="UP000295807"/>
    </source>
</evidence>
<evidence type="ECO:0000256" key="2">
    <source>
        <dbReference type="ARBA" id="ARBA00023015"/>
    </source>
</evidence>